<dbReference type="Proteomes" id="UP000475249">
    <property type="component" value="Unassembled WGS sequence"/>
</dbReference>
<dbReference type="AlphaFoldDB" id="A0A6L9EFG6"/>
<evidence type="ECO:0000313" key="2">
    <source>
        <dbReference type="Proteomes" id="UP000475249"/>
    </source>
</evidence>
<proteinExistence type="predicted"/>
<keyword evidence="2" id="KW-1185">Reference proteome</keyword>
<gene>
    <name evidence="1" type="ORF">GTQ38_14620</name>
</gene>
<reference evidence="1 2" key="1">
    <citation type="submission" date="2020-01" db="EMBL/GenBank/DDBJ databases">
        <title>Bacteria diversity of Porities sp.</title>
        <authorList>
            <person name="Wang G."/>
        </authorList>
    </citation>
    <scope>NUCLEOTIDE SEQUENCE [LARGE SCALE GENOMIC DNA]</scope>
    <source>
        <strain evidence="1 2">R33</strain>
    </source>
</reference>
<accession>A0A6L9EFG6</accession>
<sequence length="107" mass="11481">MEITLADESKITENGTKVFGFSFGQSLEDTSFTLSGNWSITVGDNSYSVEVNETLEGNLSCEYLTSGSMDINKNGLEVTVDFGDGTCDDIATIIYPNGATEDVSIKD</sequence>
<organism evidence="1 2">
    <name type="scientific">Poritiphilus flavus</name>
    <dbReference type="NCBI Taxonomy" id="2697053"/>
    <lineage>
        <taxon>Bacteria</taxon>
        <taxon>Pseudomonadati</taxon>
        <taxon>Bacteroidota</taxon>
        <taxon>Flavobacteriia</taxon>
        <taxon>Flavobacteriales</taxon>
        <taxon>Flavobacteriaceae</taxon>
        <taxon>Poritiphilus</taxon>
    </lineage>
</organism>
<protein>
    <submittedName>
        <fullName evidence="1">Uncharacterized protein</fullName>
    </submittedName>
</protein>
<evidence type="ECO:0000313" key="1">
    <source>
        <dbReference type="EMBL" id="NAS13248.1"/>
    </source>
</evidence>
<comment type="caution">
    <text evidence="1">The sequence shown here is derived from an EMBL/GenBank/DDBJ whole genome shotgun (WGS) entry which is preliminary data.</text>
</comment>
<dbReference type="EMBL" id="WXYO01000006">
    <property type="protein sequence ID" value="NAS13248.1"/>
    <property type="molecule type" value="Genomic_DNA"/>
</dbReference>
<name>A0A6L9EFG6_9FLAO</name>